<comment type="similarity">
    <text evidence="2 9">Belongs to the resistance-nodulation-cell division (RND) (TC 2.A.6) family.</text>
</comment>
<name>K4L1L3_SIMAS</name>
<dbReference type="EMBL" id="CP003746">
    <property type="protein sequence ID" value="AFV00068.1"/>
    <property type="molecule type" value="Genomic_DNA"/>
</dbReference>
<evidence type="ECO:0000256" key="8">
    <source>
        <dbReference type="ARBA" id="ARBA00023136"/>
    </source>
</evidence>
<dbReference type="FunFam" id="1.20.1640.10:FF:000001">
    <property type="entry name" value="Efflux pump membrane transporter"/>
    <property type="match status" value="1"/>
</dbReference>
<dbReference type="FunFam" id="3.30.70.1430:FF:000001">
    <property type="entry name" value="Efflux pump membrane transporter"/>
    <property type="match status" value="1"/>
</dbReference>
<dbReference type="AlphaFoldDB" id="K4L1L3"/>
<evidence type="ECO:0000256" key="6">
    <source>
        <dbReference type="ARBA" id="ARBA00022692"/>
    </source>
</evidence>
<dbReference type="SUPFAM" id="SSF82866">
    <property type="entry name" value="Multidrug efflux transporter AcrB transmembrane domain"/>
    <property type="match status" value="2"/>
</dbReference>
<feature type="transmembrane region" description="Helical" evidence="9">
    <location>
        <begin position="892"/>
        <end position="914"/>
    </location>
</feature>
<evidence type="ECO:0000256" key="3">
    <source>
        <dbReference type="ARBA" id="ARBA00022448"/>
    </source>
</evidence>
<dbReference type="eggNOG" id="COG0841">
    <property type="taxonomic scope" value="Bacteria"/>
</dbReference>
<dbReference type="InterPro" id="IPR004764">
    <property type="entry name" value="MdtF-like"/>
</dbReference>
<feature type="transmembrane region" description="Helical" evidence="9">
    <location>
        <begin position="997"/>
        <end position="1020"/>
    </location>
</feature>
<evidence type="ECO:0000313" key="11">
    <source>
        <dbReference type="Proteomes" id="UP000000466"/>
    </source>
</evidence>
<dbReference type="Gene3D" id="3.30.70.1430">
    <property type="entry name" value="Multidrug efflux transporter AcrB pore domain"/>
    <property type="match status" value="2"/>
</dbReference>
<dbReference type="RefSeq" id="WP_015048220.1">
    <property type="nucleotide sequence ID" value="NC_018868.3"/>
</dbReference>
<dbReference type="PANTHER" id="PTHR32063:SF76">
    <property type="entry name" value="EFFLUX PUMP MEMBRANE TRANSPORTER"/>
    <property type="match status" value="1"/>
</dbReference>
<keyword evidence="7 9" id="KW-1133">Transmembrane helix</keyword>
<dbReference type="GO" id="GO:0042910">
    <property type="term" value="F:xenobiotic transmembrane transporter activity"/>
    <property type="evidence" value="ECO:0007669"/>
    <property type="project" value="TreeGrafter"/>
</dbReference>
<organism evidence="10 11">
    <name type="scientific">Simiduia agarivorans (strain DSM 21679 / JCM 13881 / BCRC 17597 / SA1)</name>
    <dbReference type="NCBI Taxonomy" id="1117647"/>
    <lineage>
        <taxon>Bacteria</taxon>
        <taxon>Pseudomonadati</taxon>
        <taxon>Pseudomonadota</taxon>
        <taxon>Gammaproteobacteria</taxon>
        <taxon>Cellvibrionales</taxon>
        <taxon>Cellvibrionaceae</taxon>
        <taxon>Simiduia</taxon>
    </lineage>
</organism>
<keyword evidence="5 9" id="KW-0997">Cell inner membrane</keyword>
<proteinExistence type="inferred from homology"/>
<dbReference type="OrthoDB" id="9757904at2"/>
<evidence type="ECO:0000256" key="7">
    <source>
        <dbReference type="ARBA" id="ARBA00022989"/>
    </source>
</evidence>
<dbReference type="Proteomes" id="UP000000466">
    <property type="component" value="Chromosome"/>
</dbReference>
<evidence type="ECO:0000313" key="10">
    <source>
        <dbReference type="EMBL" id="AFV00068.1"/>
    </source>
</evidence>
<dbReference type="GO" id="GO:0005886">
    <property type="term" value="C:plasma membrane"/>
    <property type="evidence" value="ECO:0007669"/>
    <property type="project" value="UniProtKB-SubCell"/>
</dbReference>
<gene>
    <name evidence="10" type="ordered locus">M5M_14655</name>
</gene>
<dbReference type="InterPro" id="IPR001036">
    <property type="entry name" value="Acrflvin-R"/>
</dbReference>
<dbReference type="GO" id="GO:0009636">
    <property type="term" value="P:response to toxic substance"/>
    <property type="evidence" value="ECO:0007669"/>
    <property type="project" value="UniProtKB-ARBA"/>
</dbReference>
<dbReference type="InterPro" id="IPR027463">
    <property type="entry name" value="AcrB_DN_DC_subdom"/>
</dbReference>
<protein>
    <recommendedName>
        <fullName evidence="9">Efflux pump membrane transporter</fullName>
    </recommendedName>
</protein>
<accession>K4L1L3</accession>
<dbReference type="HOGENOM" id="CLU_002755_1_1_6"/>
<dbReference type="SUPFAM" id="SSF82714">
    <property type="entry name" value="Multidrug efflux transporter AcrB TolC docking domain, DN and DC subdomains"/>
    <property type="match status" value="2"/>
</dbReference>
<keyword evidence="6 9" id="KW-0812">Transmembrane</keyword>
<keyword evidence="4" id="KW-1003">Cell membrane</keyword>
<dbReference type="SUPFAM" id="SSF82693">
    <property type="entry name" value="Multidrug efflux transporter AcrB pore domain, PN1, PN2, PC1 and PC2 subdomains"/>
    <property type="match status" value="3"/>
</dbReference>
<comment type="caution">
    <text evidence="9">Lacks conserved residue(s) required for the propagation of feature annotation.</text>
</comment>
<dbReference type="Pfam" id="PF00873">
    <property type="entry name" value="ACR_tran"/>
    <property type="match status" value="1"/>
</dbReference>
<feature type="transmembrane region" description="Helical" evidence="9">
    <location>
        <begin position="368"/>
        <end position="388"/>
    </location>
</feature>
<keyword evidence="8 9" id="KW-0472">Membrane</keyword>
<evidence type="ECO:0000256" key="4">
    <source>
        <dbReference type="ARBA" id="ARBA00022475"/>
    </source>
</evidence>
<dbReference type="PRINTS" id="PR00702">
    <property type="entry name" value="ACRIFLAVINRP"/>
</dbReference>
<dbReference type="NCBIfam" id="TIGR00915">
    <property type="entry name" value="2A0602"/>
    <property type="match status" value="1"/>
</dbReference>
<evidence type="ECO:0000256" key="9">
    <source>
        <dbReference type="RuleBase" id="RU364070"/>
    </source>
</evidence>
<dbReference type="Gene3D" id="3.30.70.1440">
    <property type="entry name" value="Multidrug efflux transporter AcrB pore domain"/>
    <property type="match status" value="1"/>
</dbReference>
<dbReference type="Gene3D" id="3.30.2090.10">
    <property type="entry name" value="Multidrug efflux transporter AcrB TolC docking domain, DN and DC subdomains"/>
    <property type="match status" value="2"/>
</dbReference>
<feature type="transmembrane region" description="Helical" evidence="9">
    <location>
        <begin position="342"/>
        <end position="361"/>
    </location>
</feature>
<dbReference type="Gene3D" id="1.20.1640.10">
    <property type="entry name" value="Multidrug efflux transporter AcrB transmembrane domain"/>
    <property type="match status" value="2"/>
</dbReference>
<dbReference type="GO" id="GO:0015562">
    <property type="term" value="F:efflux transmembrane transporter activity"/>
    <property type="evidence" value="ECO:0007669"/>
    <property type="project" value="InterPro"/>
</dbReference>
<keyword evidence="11" id="KW-1185">Reference proteome</keyword>
<feature type="transmembrane region" description="Helical" evidence="9">
    <location>
        <begin position="920"/>
        <end position="945"/>
    </location>
</feature>
<comment type="subcellular location">
    <subcellularLocation>
        <location evidence="1 9">Cell inner membrane</location>
        <topology evidence="1 9">Multi-pass membrane protein</topology>
    </subcellularLocation>
</comment>
<evidence type="ECO:0000256" key="5">
    <source>
        <dbReference type="ARBA" id="ARBA00022519"/>
    </source>
</evidence>
<evidence type="ECO:0000256" key="1">
    <source>
        <dbReference type="ARBA" id="ARBA00004429"/>
    </source>
</evidence>
<evidence type="ECO:0000256" key="2">
    <source>
        <dbReference type="ARBA" id="ARBA00010942"/>
    </source>
</evidence>
<dbReference type="Gene3D" id="3.30.70.1320">
    <property type="entry name" value="Multidrug efflux transporter AcrB pore domain like"/>
    <property type="match status" value="1"/>
</dbReference>
<feature type="transmembrane region" description="Helical" evidence="9">
    <location>
        <begin position="444"/>
        <end position="464"/>
    </location>
</feature>
<sequence length="1034" mass="111560">MISQFFIHRPKFAFVISIVITLAGMLSLVTLPVNLYPEIAPVQIQVTASYPGASAAVVEETVLRPLEEQINGVEGMEYMESTASNSGQATITVTFENGVDGDMAQVNVKNRASLAESSLPPEVMRNGVQTLKQSTSMLLGINLIGEQAQFDTTFLSNYAISNLKEPLARIPGVAKAEVMGDFQYAMRIWLDPNKMNALGVTVTDIQTAISEQNTVVAAGKLGDGPVVPGQQFEYTIQTQGRLQNEEQFADTIIRARADGSYLRLKDVARVEMGSSSYRNAVKLDGKDTAFLVIYQLSDANATLVAEAVHAEMQRLGTMLPDGVSYQILYDTTDFINESIAEVYETLFVAVALVILVVFLFLQNWRATLIPAIAIPVSLIGTFALMNALGYTINVITLFGLVLAIGVVVDDAIVVIENVERLMKEEGLDGVQATLKAMEQVTGPIVATTLVLMAVFVPVGFMPGITGEIYKQFSVTISSAVFISSINALTLSPALCAVLLKPEYMKPIGWLAPVEKLIHFSTARYTGLVGWLLKRGGRVAVFSVLLLAGTGWLVKSTPTGFVPNEDQGFLFIDVQLPDAASANRTEAVMQKVTAMARQEAGVKNVITVSGFSLLSGGATNGGLGIVILDHWSERRDPMLFADTLQKKLQGKLWAMPDAQVMVINPPPVPGLGSSSGFDFRLQDTQGRDPKELAAVMGGMIFAANERSDLAYAFSTFRANVPQYYLDVDRNKAKAMGIQLSDIFLTLQAQLGSFYINDFSKFGRNYRVIIQAESEFRQEPDDLLHFFVRNKDGDMVPLSTLATLTPTQGPTAINRFNLFRSATISGEAAPGYSSGDALAAMQNLSTQLPDGYSFEWAGQSRQEIQAGNLAPVLFGLALLFVYLFLVAQYESWNIPFAVMAAVPIAIFGAMAGLFLAGMVNDVYAQVGMVLLIGLAAKTAILIVEFAMEQRADGHSITDAAANAARLRFRAVLMTALSFVLGVIPLVVATGAGAASRVSLGTTVLCGMLAATLIGTVLLPSFYQGIQTMREKFKAKA</sequence>
<reference evidence="10 11" key="1">
    <citation type="journal article" date="2013" name="Genome Announc.">
        <title>Complete genome sequence of Simiduia agarivorans SA1(T), a marine bacterium able to degrade a variety of polysaccharides.</title>
        <authorList>
            <person name="Lin S.Y."/>
            <person name="Shieh W.Y."/>
            <person name="Chen J.S."/>
            <person name="Tang S.L."/>
        </authorList>
    </citation>
    <scope>NUCLEOTIDE SEQUENCE [LARGE SCALE GENOMIC DNA]</scope>
    <source>
        <strain evidence="11">DSM 21679 / JCM 13881 / BCRC 17597 / SA1</strain>
    </source>
</reference>
<feature type="transmembrane region" description="Helical" evidence="9">
    <location>
        <begin position="394"/>
        <end position="415"/>
    </location>
</feature>
<keyword evidence="3 9" id="KW-0813">Transport</keyword>
<feature type="transmembrane region" description="Helical" evidence="9">
    <location>
        <begin position="476"/>
        <end position="499"/>
    </location>
</feature>
<dbReference type="STRING" id="1117647.M5M_14655"/>
<dbReference type="KEGG" id="saga:M5M_14655"/>
<feature type="transmembrane region" description="Helical" evidence="9">
    <location>
        <begin position="12"/>
        <end position="33"/>
    </location>
</feature>
<dbReference type="PANTHER" id="PTHR32063">
    <property type="match status" value="1"/>
</dbReference>
<feature type="transmembrane region" description="Helical" evidence="9">
    <location>
        <begin position="867"/>
        <end position="885"/>
    </location>
</feature>
<dbReference type="NCBIfam" id="NF000282">
    <property type="entry name" value="RND_permease_1"/>
    <property type="match status" value="1"/>
</dbReference>
<feature type="transmembrane region" description="Helical" evidence="9">
    <location>
        <begin position="966"/>
        <end position="985"/>
    </location>
</feature>